<comment type="caution">
    <text evidence="3">The sequence shown here is derived from an EMBL/GenBank/DDBJ whole genome shotgun (WGS) entry which is preliminary data.</text>
</comment>
<proteinExistence type="predicted"/>
<evidence type="ECO:0000313" key="4">
    <source>
        <dbReference type="Proteomes" id="UP000470409"/>
    </source>
</evidence>
<dbReference type="AlphaFoldDB" id="A0A7V7V6L2"/>
<reference evidence="3 4" key="1">
    <citation type="submission" date="2019-10" db="EMBL/GenBank/DDBJ databases">
        <title>Bacillus from the desert of Cuatro Cinegas, Coahuila.</title>
        <authorList>
            <person name="Olmedo-Alvarez G."/>
            <person name="Saldana S."/>
            <person name="Barcelo D."/>
        </authorList>
    </citation>
    <scope>NUCLEOTIDE SEQUENCE [LARGE SCALE GENOMIC DNA]</scope>
    <source>
        <strain evidence="3 4">CH155b_5T</strain>
    </source>
</reference>
<name>A0A7V7V6L2_9BACI</name>
<evidence type="ECO:0000256" key="2">
    <source>
        <dbReference type="SAM" id="MobiDB-lite"/>
    </source>
</evidence>
<feature type="compositionally biased region" description="Acidic residues" evidence="2">
    <location>
        <begin position="104"/>
        <end position="113"/>
    </location>
</feature>
<sequence length="113" mass="13010">MVVKELNSKEQHYADTREEAEEIVEEAKDDVYLTSFKISEKHNKYGTYFLVDLAFSYDTPREIMESAAARKEVEEITERHEGVEYSVNPDGTTEVAPGQLEMNELNENEGDEE</sequence>
<accession>A0A7V7V6L2</accession>
<organism evidence="3 4">
    <name type="scientific">Bacillus luti</name>
    <dbReference type="NCBI Taxonomy" id="2026191"/>
    <lineage>
        <taxon>Bacteria</taxon>
        <taxon>Bacillati</taxon>
        <taxon>Bacillota</taxon>
        <taxon>Bacilli</taxon>
        <taxon>Bacillales</taxon>
        <taxon>Bacillaceae</taxon>
        <taxon>Bacillus</taxon>
        <taxon>Bacillus cereus group</taxon>
    </lineage>
</organism>
<evidence type="ECO:0000256" key="1">
    <source>
        <dbReference type="SAM" id="Coils"/>
    </source>
</evidence>
<gene>
    <name evidence="3" type="ORF">F8163_07210</name>
</gene>
<keyword evidence="1" id="KW-0175">Coiled coil</keyword>
<dbReference type="EMBL" id="WBPG01000008">
    <property type="protein sequence ID" value="KAB2444965.1"/>
    <property type="molecule type" value="Genomic_DNA"/>
</dbReference>
<feature type="coiled-coil region" evidence="1">
    <location>
        <begin position="3"/>
        <end position="30"/>
    </location>
</feature>
<feature type="region of interest" description="Disordered" evidence="2">
    <location>
        <begin position="85"/>
        <end position="113"/>
    </location>
</feature>
<protein>
    <submittedName>
        <fullName evidence="3">Organic solvent tolerance protein OstA</fullName>
    </submittedName>
</protein>
<dbReference type="Proteomes" id="UP000470409">
    <property type="component" value="Unassembled WGS sequence"/>
</dbReference>
<evidence type="ECO:0000313" key="3">
    <source>
        <dbReference type="EMBL" id="KAB2444965.1"/>
    </source>
</evidence>
<dbReference type="RefSeq" id="WP_151624959.1">
    <property type="nucleotide sequence ID" value="NZ_WBPG01000008.1"/>
</dbReference>